<dbReference type="Proteomes" id="UP000198757">
    <property type="component" value="Unassembled WGS sequence"/>
</dbReference>
<evidence type="ECO:0000313" key="2">
    <source>
        <dbReference type="Proteomes" id="UP000198757"/>
    </source>
</evidence>
<dbReference type="OrthoDB" id="795069at2"/>
<proteinExistence type="predicted"/>
<dbReference type="STRING" id="1285928.SAMN04487894_11359"/>
<name>A0A1G6XFU3_NIADE</name>
<reference evidence="2" key="1">
    <citation type="submission" date="2016-10" db="EMBL/GenBank/DDBJ databases">
        <authorList>
            <person name="Varghese N."/>
            <person name="Submissions S."/>
        </authorList>
    </citation>
    <scope>NUCLEOTIDE SEQUENCE [LARGE SCALE GENOMIC DNA]</scope>
    <source>
        <strain evidence="2">DSM 25811 / CCM 8410 / LMG 26954 / E90</strain>
    </source>
</reference>
<evidence type="ECO:0000313" key="1">
    <source>
        <dbReference type="EMBL" id="SDD76932.1"/>
    </source>
</evidence>
<organism evidence="1 2">
    <name type="scientific">Niabella drilacis (strain DSM 25811 / CCM 8410 / CCUG 62505 / LMG 26954 / E90)</name>
    <dbReference type="NCBI Taxonomy" id="1285928"/>
    <lineage>
        <taxon>Bacteria</taxon>
        <taxon>Pseudomonadati</taxon>
        <taxon>Bacteroidota</taxon>
        <taxon>Chitinophagia</taxon>
        <taxon>Chitinophagales</taxon>
        <taxon>Chitinophagaceae</taxon>
        <taxon>Niabella</taxon>
    </lineage>
</organism>
<dbReference type="RefSeq" id="WP_090391902.1">
    <property type="nucleotide sequence ID" value="NZ_FMZO01000013.1"/>
</dbReference>
<protein>
    <submittedName>
        <fullName evidence="1">Uncharacterized protein</fullName>
    </submittedName>
</protein>
<dbReference type="AlphaFoldDB" id="A0A1G6XFU3"/>
<gene>
    <name evidence="1" type="ORF">SAMN04487894_11359</name>
</gene>
<keyword evidence="2" id="KW-1185">Reference proteome</keyword>
<sequence length="295" mass="33907">MLDNINLMLAEPPPLSVLRADGRVVEDRGILWVPHYARGTLTRYETSLNNLKLFAYPERMVLKNSLHKYAHRGGNSDDFYCSEIPTVIQNISEVTQVDWSRAEVKALEIGVNVECDPVKAVSVLKSYKAKPFQPMTYKGKAYGSRCDFQRYSLKGYNKSFVAQKVDGLAISKPLFRWESQIHSMQFFARSLPLPIKVSDLFKLQNLKIMAQSSVEQLKNSIKLEGVNLSGLTAEEKKVLGVMMNDDLRENFRLNHREAFKKYRPIFKRIMEAQKNNFVSDLETSIKQKFMELLTN</sequence>
<dbReference type="EMBL" id="FMZO01000013">
    <property type="protein sequence ID" value="SDD76932.1"/>
    <property type="molecule type" value="Genomic_DNA"/>
</dbReference>
<accession>A0A1G6XFU3</accession>